<dbReference type="PROSITE" id="PS50801">
    <property type="entry name" value="STAS"/>
    <property type="match status" value="1"/>
</dbReference>
<organism evidence="2 3">
    <name type="scientific">Mycobacterium asiaticum</name>
    <dbReference type="NCBI Taxonomy" id="1790"/>
    <lineage>
        <taxon>Bacteria</taxon>
        <taxon>Bacillati</taxon>
        <taxon>Actinomycetota</taxon>
        <taxon>Actinomycetes</taxon>
        <taxon>Mycobacteriales</taxon>
        <taxon>Mycobacteriaceae</taxon>
        <taxon>Mycobacterium</taxon>
    </lineage>
</organism>
<dbReference type="AlphaFoldDB" id="A0A1A3IT10"/>
<feature type="domain" description="STAS" evidence="1">
    <location>
        <begin position="18"/>
        <end position="119"/>
    </location>
</feature>
<reference evidence="2 3" key="1">
    <citation type="submission" date="2016-06" db="EMBL/GenBank/DDBJ databases">
        <authorList>
            <person name="Kjaerup R.B."/>
            <person name="Dalgaard T.S."/>
            <person name="Juul-Madsen H.R."/>
        </authorList>
    </citation>
    <scope>NUCLEOTIDE SEQUENCE [LARGE SCALE GENOMIC DNA]</scope>
    <source>
        <strain evidence="2 3">1276495.2</strain>
    </source>
</reference>
<name>A0A1A3IT10_MYCAS</name>
<evidence type="ECO:0000313" key="2">
    <source>
        <dbReference type="EMBL" id="OBJ84975.1"/>
    </source>
</evidence>
<evidence type="ECO:0000313" key="3">
    <source>
        <dbReference type="Proteomes" id="UP000093925"/>
    </source>
</evidence>
<comment type="caution">
    <text evidence="2">The sequence shown here is derived from an EMBL/GenBank/DDBJ whole genome shotgun (WGS) entry which is preliminary data.</text>
</comment>
<dbReference type="Pfam" id="PF01740">
    <property type="entry name" value="STAS"/>
    <property type="match status" value="1"/>
</dbReference>
<sequence length="128" mass="14142">MDCGRAQIFIYARSLATVLRVDGEIDGCNADRVAAEIRRFGRVKAPMILDLSHLEFMGMEGFQALLALNHEHRAAGFYCTVVAGSAMRPVLRIVSDHGLPLVQSVPEALQLIEDALAGRRQVLQRLVR</sequence>
<dbReference type="SUPFAM" id="SSF52091">
    <property type="entry name" value="SpoIIaa-like"/>
    <property type="match status" value="1"/>
</dbReference>
<dbReference type="Proteomes" id="UP000093925">
    <property type="component" value="Unassembled WGS sequence"/>
</dbReference>
<protein>
    <submittedName>
        <fullName evidence="2">Sulfate transporter</fullName>
    </submittedName>
</protein>
<dbReference type="CDD" id="cd07043">
    <property type="entry name" value="STAS_anti-anti-sigma_factors"/>
    <property type="match status" value="1"/>
</dbReference>
<evidence type="ECO:0000259" key="1">
    <source>
        <dbReference type="PROSITE" id="PS50801"/>
    </source>
</evidence>
<proteinExistence type="predicted"/>
<gene>
    <name evidence="2" type="ORF">A5640_14870</name>
</gene>
<dbReference type="Gene3D" id="3.30.750.24">
    <property type="entry name" value="STAS domain"/>
    <property type="match status" value="1"/>
</dbReference>
<dbReference type="InterPro" id="IPR002645">
    <property type="entry name" value="STAS_dom"/>
</dbReference>
<dbReference type="InterPro" id="IPR036513">
    <property type="entry name" value="STAS_dom_sf"/>
</dbReference>
<dbReference type="EMBL" id="LZLM01000078">
    <property type="protein sequence ID" value="OBJ84975.1"/>
    <property type="molecule type" value="Genomic_DNA"/>
</dbReference>
<accession>A0A1A3IT10</accession>